<reference evidence="2" key="2">
    <citation type="submission" date="2021-08" db="EMBL/GenBank/DDBJ databases">
        <authorList>
            <person name="Gostincar C."/>
            <person name="Sun X."/>
            <person name="Song Z."/>
            <person name="Gunde-Cimerman N."/>
        </authorList>
    </citation>
    <scope>NUCLEOTIDE SEQUENCE</scope>
    <source>
        <strain evidence="2">EXF-8016</strain>
    </source>
</reference>
<feature type="non-terminal residue" evidence="2">
    <location>
        <position position="217"/>
    </location>
</feature>
<protein>
    <submittedName>
        <fullName evidence="2">Uncharacterized protein</fullName>
    </submittedName>
</protein>
<gene>
    <name evidence="2" type="ORF">KCV03_g4613</name>
</gene>
<feature type="compositionally biased region" description="Low complexity" evidence="1">
    <location>
        <begin position="199"/>
        <end position="210"/>
    </location>
</feature>
<evidence type="ECO:0000256" key="1">
    <source>
        <dbReference type="SAM" id="MobiDB-lite"/>
    </source>
</evidence>
<feature type="region of interest" description="Disordered" evidence="1">
    <location>
        <begin position="191"/>
        <end position="217"/>
    </location>
</feature>
<organism evidence="2 3">
    <name type="scientific">Aureobasidium melanogenum</name>
    <name type="common">Aureobasidium pullulans var. melanogenum</name>
    <dbReference type="NCBI Taxonomy" id="46634"/>
    <lineage>
        <taxon>Eukaryota</taxon>
        <taxon>Fungi</taxon>
        <taxon>Dikarya</taxon>
        <taxon>Ascomycota</taxon>
        <taxon>Pezizomycotina</taxon>
        <taxon>Dothideomycetes</taxon>
        <taxon>Dothideomycetidae</taxon>
        <taxon>Dothideales</taxon>
        <taxon>Saccotheciaceae</taxon>
        <taxon>Aureobasidium</taxon>
    </lineage>
</organism>
<dbReference type="AlphaFoldDB" id="A0A9P8GGR7"/>
<evidence type="ECO:0000313" key="3">
    <source>
        <dbReference type="Proteomes" id="UP000767238"/>
    </source>
</evidence>
<evidence type="ECO:0000313" key="2">
    <source>
        <dbReference type="EMBL" id="KAH0222328.1"/>
    </source>
</evidence>
<comment type="caution">
    <text evidence="2">The sequence shown here is derived from an EMBL/GenBank/DDBJ whole genome shotgun (WGS) entry which is preliminary data.</text>
</comment>
<proteinExistence type="predicted"/>
<dbReference type="Proteomes" id="UP000767238">
    <property type="component" value="Unassembled WGS sequence"/>
</dbReference>
<reference evidence="2" key="1">
    <citation type="journal article" date="2021" name="J Fungi (Basel)">
        <title>Virulence traits and population genomics of the black yeast Aureobasidium melanogenum.</title>
        <authorList>
            <person name="Cernosa A."/>
            <person name="Sun X."/>
            <person name="Gostincar C."/>
            <person name="Fang C."/>
            <person name="Gunde-Cimerman N."/>
            <person name="Song Z."/>
        </authorList>
    </citation>
    <scope>NUCLEOTIDE SEQUENCE</scope>
    <source>
        <strain evidence="2">EXF-8016</strain>
    </source>
</reference>
<name>A0A9P8GGR7_AURME</name>
<dbReference type="OrthoDB" id="4424523at2759"/>
<dbReference type="EMBL" id="JAHFYH010000028">
    <property type="protein sequence ID" value="KAH0222328.1"/>
    <property type="molecule type" value="Genomic_DNA"/>
</dbReference>
<sequence>MGGLATMLWNKRRWGFAIYRTDYSSEADWTKFLAMYEIHTLHGLPGQGLEDGRLIKSWHLPYWMNDKAQFKGATIEQLRQHFRGWTSSQNFGARLAWPESYMFMVVDKDVLDKIRPLSSELELLPWERIPYVKAIDQECPNDGEEYPGWMKVSLVSIFDAYYKGLDYQNMRGLRCRHTDWYKGAIPEEETFLEEDDGSESSLSWASGSEDYVNTSET</sequence>
<accession>A0A9P8GGR7</accession>